<dbReference type="InterPro" id="IPR016024">
    <property type="entry name" value="ARM-type_fold"/>
</dbReference>
<protein>
    <recommendedName>
        <fullName evidence="3">RING-type E3 ubiquitin transferase</fullName>
        <ecNumber evidence="3">2.3.2.27</ecNumber>
    </recommendedName>
</protein>
<comment type="pathway">
    <text evidence="2">Protein modification; protein ubiquitination.</text>
</comment>
<dbReference type="SUPFAM" id="SSF48371">
    <property type="entry name" value="ARM repeat"/>
    <property type="match status" value="1"/>
</dbReference>
<dbReference type="CDD" id="cd16664">
    <property type="entry name" value="RING-Ubox_PUB"/>
    <property type="match status" value="1"/>
</dbReference>
<evidence type="ECO:0000256" key="6">
    <source>
        <dbReference type="SAM" id="MobiDB-lite"/>
    </source>
</evidence>
<dbReference type="EC" id="2.3.2.27" evidence="3"/>
<dbReference type="Proteomes" id="UP000596660">
    <property type="component" value="Unplaced"/>
</dbReference>
<comment type="catalytic activity">
    <reaction evidence="1">
        <text>S-ubiquitinyl-[E2 ubiquitin-conjugating enzyme]-L-cysteine + [acceptor protein]-L-lysine = [E2 ubiquitin-conjugating enzyme]-L-cysteine + N(6)-ubiquitinyl-[acceptor protein]-L-lysine.</text>
        <dbReference type="EC" id="2.3.2.27"/>
    </reaction>
</comment>
<evidence type="ECO:0000313" key="9">
    <source>
        <dbReference type="Proteomes" id="UP000596660"/>
    </source>
</evidence>
<organism evidence="8 9">
    <name type="scientific">Chenopodium quinoa</name>
    <name type="common">Quinoa</name>
    <dbReference type="NCBI Taxonomy" id="63459"/>
    <lineage>
        <taxon>Eukaryota</taxon>
        <taxon>Viridiplantae</taxon>
        <taxon>Streptophyta</taxon>
        <taxon>Embryophyta</taxon>
        <taxon>Tracheophyta</taxon>
        <taxon>Spermatophyta</taxon>
        <taxon>Magnoliopsida</taxon>
        <taxon>eudicotyledons</taxon>
        <taxon>Gunneridae</taxon>
        <taxon>Pentapetalae</taxon>
        <taxon>Caryophyllales</taxon>
        <taxon>Chenopodiaceae</taxon>
        <taxon>Chenopodioideae</taxon>
        <taxon>Atripliceae</taxon>
        <taxon>Chenopodium</taxon>
    </lineage>
</organism>
<proteinExistence type="predicted"/>
<sequence>MAGSSGGSTDFDSQSDDSSPVEKLHVEPIFSPFVCPLTKQVMRDPVTIENGNTFEREAIEKWFRECKETGKKPMCPLTLEDLKSTYLNPSIALRNTIEEWTARNEAAQLDIARRSLSSGSSERDILQALRHVEYISKCSRSNKQAVHNPEIVQAIVEMLRNGSRKVRHKALETLRVIAEEDPDMKEVMGEGGTVRTIMKFLSSKSSPKEKEEATSLLYELSKSHNLSGKIGSINGAILILIGMASSKSEKHIDYGESS</sequence>
<dbReference type="PROSITE" id="PS51698">
    <property type="entry name" value="U_BOX"/>
    <property type="match status" value="1"/>
</dbReference>
<keyword evidence="9" id="KW-1185">Reference proteome</keyword>
<dbReference type="UniPathway" id="UPA00143"/>
<reference evidence="8" key="1">
    <citation type="journal article" date="2017" name="Nature">
        <title>The genome of Chenopodium quinoa.</title>
        <authorList>
            <person name="Jarvis D.E."/>
            <person name="Ho Y.S."/>
            <person name="Lightfoot D.J."/>
            <person name="Schmoeckel S.M."/>
            <person name="Li B."/>
            <person name="Borm T.J.A."/>
            <person name="Ohyanagi H."/>
            <person name="Mineta K."/>
            <person name="Michell C.T."/>
            <person name="Saber N."/>
            <person name="Kharbatia N.M."/>
            <person name="Rupper R.R."/>
            <person name="Sharp A.R."/>
            <person name="Dally N."/>
            <person name="Boughton B.A."/>
            <person name="Woo Y.H."/>
            <person name="Gao G."/>
            <person name="Schijlen E.G.W.M."/>
            <person name="Guo X."/>
            <person name="Momin A.A."/>
            <person name="Negrao S."/>
            <person name="Al-Babili S."/>
            <person name="Gehring C."/>
            <person name="Roessner U."/>
            <person name="Jung C."/>
            <person name="Murphy K."/>
            <person name="Arold S.T."/>
            <person name="Gojobori T."/>
            <person name="van der Linden C.G."/>
            <person name="van Loo E.N."/>
            <person name="Jellen E.N."/>
            <person name="Maughan P.J."/>
            <person name="Tester M."/>
        </authorList>
    </citation>
    <scope>NUCLEOTIDE SEQUENCE [LARGE SCALE GENOMIC DNA]</scope>
    <source>
        <strain evidence="8">cv. PI 614886</strain>
    </source>
</reference>
<reference evidence="8" key="2">
    <citation type="submission" date="2021-03" db="UniProtKB">
        <authorList>
            <consortium name="EnsemblPlants"/>
        </authorList>
    </citation>
    <scope>IDENTIFICATION</scope>
</reference>
<evidence type="ECO:0000256" key="5">
    <source>
        <dbReference type="ARBA" id="ARBA00022737"/>
    </source>
</evidence>
<dbReference type="GO" id="GO:0016567">
    <property type="term" value="P:protein ubiquitination"/>
    <property type="evidence" value="ECO:0007669"/>
    <property type="project" value="UniProtKB-UniPathway"/>
</dbReference>
<dbReference type="Gramene" id="AUR62042578-RA">
    <property type="protein sequence ID" value="AUR62042578-RA:cds"/>
    <property type="gene ID" value="AUR62042578"/>
</dbReference>
<evidence type="ECO:0000256" key="3">
    <source>
        <dbReference type="ARBA" id="ARBA00012483"/>
    </source>
</evidence>
<dbReference type="AlphaFoldDB" id="A0A803N9E4"/>
<dbReference type="InterPro" id="IPR013083">
    <property type="entry name" value="Znf_RING/FYVE/PHD"/>
</dbReference>
<dbReference type="PANTHER" id="PTHR45958">
    <property type="entry name" value="RING-TYPE E3 UBIQUITIN TRANSFERASE"/>
    <property type="match status" value="1"/>
</dbReference>
<dbReference type="Gene3D" id="3.30.40.10">
    <property type="entry name" value="Zinc/RING finger domain, C3HC4 (zinc finger)"/>
    <property type="match status" value="1"/>
</dbReference>
<evidence type="ECO:0000256" key="4">
    <source>
        <dbReference type="ARBA" id="ARBA00022679"/>
    </source>
</evidence>
<dbReference type="InterPro" id="IPR011989">
    <property type="entry name" value="ARM-like"/>
</dbReference>
<dbReference type="EnsemblPlants" id="AUR62042578-RA">
    <property type="protein sequence ID" value="AUR62042578-RA:cds"/>
    <property type="gene ID" value="AUR62042578"/>
</dbReference>
<evidence type="ECO:0000313" key="8">
    <source>
        <dbReference type="EnsemblPlants" id="AUR62042578-RA:cds"/>
    </source>
</evidence>
<keyword evidence="4" id="KW-0808">Transferase</keyword>
<dbReference type="Gene3D" id="1.25.10.10">
    <property type="entry name" value="Leucine-rich Repeat Variant"/>
    <property type="match status" value="1"/>
</dbReference>
<name>A0A803N9E4_CHEQI</name>
<dbReference type="InterPro" id="IPR045210">
    <property type="entry name" value="RING-Ubox_PUB"/>
</dbReference>
<dbReference type="PANTHER" id="PTHR45958:SF6">
    <property type="entry name" value="U-BOX DOMAIN-CONTAINING PROTEIN 43"/>
    <property type="match status" value="1"/>
</dbReference>
<dbReference type="SUPFAM" id="SSF57850">
    <property type="entry name" value="RING/U-box"/>
    <property type="match status" value="1"/>
</dbReference>
<keyword evidence="5" id="KW-0677">Repeat</keyword>
<dbReference type="SMART" id="SM00504">
    <property type="entry name" value="Ubox"/>
    <property type="match status" value="1"/>
</dbReference>
<accession>A0A803N9E4</accession>
<dbReference type="OMA" id="DSECKEM"/>
<evidence type="ECO:0000256" key="1">
    <source>
        <dbReference type="ARBA" id="ARBA00000900"/>
    </source>
</evidence>
<dbReference type="Pfam" id="PF04564">
    <property type="entry name" value="U-box"/>
    <property type="match status" value="1"/>
</dbReference>
<dbReference type="InterPro" id="IPR052608">
    <property type="entry name" value="U-box_domain_protein"/>
</dbReference>
<dbReference type="InterPro" id="IPR003613">
    <property type="entry name" value="Ubox_domain"/>
</dbReference>
<evidence type="ECO:0000259" key="7">
    <source>
        <dbReference type="PROSITE" id="PS51698"/>
    </source>
</evidence>
<feature type="region of interest" description="Disordered" evidence="6">
    <location>
        <begin position="1"/>
        <end position="22"/>
    </location>
</feature>
<feature type="compositionally biased region" description="Low complexity" evidence="6">
    <location>
        <begin position="7"/>
        <end position="18"/>
    </location>
</feature>
<evidence type="ECO:0000256" key="2">
    <source>
        <dbReference type="ARBA" id="ARBA00004906"/>
    </source>
</evidence>
<dbReference type="InterPro" id="IPR000225">
    <property type="entry name" value="Armadillo"/>
</dbReference>
<dbReference type="GO" id="GO:0061630">
    <property type="term" value="F:ubiquitin protein ligase activity"/>
    <property type="evidence" value="ECO:0007669"/>
    <property type="project" value="UniProtKB-EC"/>
</dbReference>
<feature type="domain" description="U-box" evidence="7">
    <location>
        <begin position="28"/>
        <end position="107"/>
    </location>
</feature>
<dbReference type="SMART" id="SM00185">
    <property type="entry name" value="ARM"/>
    <property type="match status" value="2"/>
</dbReference>